<keyword evidence="2" id="KW-0732">Signal</keyword>
<accession>A0ABS9YP77</accession>
<comment type="caution">
    <text evidence="3">The sequence shown here is derived from an EMBL/GenBank/DDBJ whole genome shotgun (WGS) entry which is preliminary data.</text>
</comment>
<name>A0ABS9YP77_9ACTN</name>
<evidence type="ECO:0000313" key="3">
    <source>
        <dbReference type="EMBL" id="MCI3279067.1"/>
    </source>
</evidence>
<sequence>MSRRALLGYSGTTAAAAALGTTTSAQAADDETSTPEFPPDTEFSGTATLPDPVYSEGAGNVSIHFRVSCDTSVAGSKVDPIDVANALNAFLATRGWPAITFYGTPAPAALN</sequence>
<dbReference type="RefSeq" id="WP_242778576.1">
    <property type="nucleotide sequence ID" value="NZ_JALDAY010000023.1"/>
</dbReference>
<organism evidence="3 4">
    <name type="scientific">Streptomyces cylindrosporus</name>
    <dbReference type="NCBI Taxonomy" id="2927583"/>
    <lineage>
        <taxon>Bacteria</taxon>
        <taxon>Bacillati</taxon>
        <taxon>Actinomycetota</taxon>
        <taxon>Actinomycetes</taxon>
        <taxon>Kitasatosporales</taxon>
        <taxon>Streptomycetaceae</taxon>
        <taxon>Streptomyces</taxon>
    </lineage>
</organism>
<gene>
    <name evidence="3" type="ORF">MQP27_49195</name>
</gene>
<evidence type="ECO:0000256" key="2">
    <source>
        <dbReference type="SAM" id="SignalP"/>
    </source>
</evidence>
<keyword evidence="4" id="KW-1185">Reference proteome</keyword>
<evidence type="ECO:0000313" key="4">
    <source>
        <dbReference type="Proteomes" id="UP001165269"/>
    </source>
</evidence>
<feature type="chain" id="PRO_5045169383" evidence="2">
    <location>
        <begin position="28"/>
        <end position="111"/>
    </location>
</feature>
<proteinExistence type="predicted"/>
<evidence type="ECO:0000256" key="1">
    <source>
        <dbReference type="SAM" id="MobiDB-lite"/>
    </source>
</evidence>
<dbReference type="Proteomes" id="UP001165269">
    <property type="component" value="Unassembled WGS sequence"/>
</dbReference>
<feature type="region of interest" description="Disordered" evidence="1">
    <location>
        <begin position="22"/>
        <end position="52"/>
    </location>
</feature>
<reference evidence="3" key="1">
    <citation type="submission" date="2022-03" db="EMBL/GenBank/DDBJ databases">
        <title>Streptomyces 7R015 and 7R016 isolated from Barleria lupulina in Thailand.</title>
        <authorList>
            <person name="Kanchanasin P."/>
            <person name="Phongsopitanun W."/>
            <person name="Tanasupawat S."/>
        </authorList>
    </citation>
    <scope>NUCLEOTIDE SEQUENCE</scope>
    <source>
        <strain evidence="3">7R015</strain>
    </source>
</reference>
<feature type="signal peptide" evidence="2">
    <location>
        <begin position="1"/>
        <end position="27"/>
    </location>
</feature>
<protein>
    <submittedName>
        <fullName evidence="3">Uncharacterized protein</fullName>
    </submittedName>
</protein>
<dbReference type="InterPro" id="IPR006311">
    <property type="entry name" value="TAT_signal"/>
</dbReference>
<dbReference type="EMBL" id="JALDAY010000023">
    <property type="protein sequence ID" value="MCI3279067.1"/>
    <property type="molecule type" value="Genomic_DNA"/>
</dbReference>
<dbReference type="PROSITE" id="PS51318">
    <property type="entry name" value="TAT"/>
    <property type="match status" value="1"/>
</dbReference>